<dbReference type="EMBL" id="DUZY01000006">
    <property type="protein sequence ID" value="DAD43988.1"/>
    <property type="molecule type" value="Genomic_DNA"/>
</dbReference>
<name>A0A822ZQA6_NELNU</name>
<dbReference type="Proteomes" id="UP000607653">
    <property type="component" value="Unassembled WGS sequence"/>
</dbReference>
<sequence>MANQSILLPPKSEQVGLPTAICLTQARRQGRSRSATECGIREETTGKRWRNEKQHRK</sequence>
<evidence type="ECO:0000256" key="1">
    <source>
        <dbReference type="SAM" id="MobiDB-lite"/>
    </source>
</evidence>
<accession>A0A822ZQA6</accession>
<gene>
    <name evidence="2" type="ORF">HUJ06_002218</name>
</gene>
<evidence type="ECO:0000313" key="3">
    <source>
        <dbReference type="Proteomes" id="UP000607653"/>
    </source>
</evidence>
<evidence type="ECO:0000313" key="2">
    <source>
        <dbReference type="EMBL" id="DAD43988.1"/>
    </source>
</evidence>
<reference evidence="2 3" key="1">
    <citation type="journal article" date="2020" name="Mol. Biol. Evol.">
        <title>Distinct Expression and Methylation Patterns for Genes with Different Fates following a Single Whole-Genome Duplication in Flowering Plants.</title>
        <authorList>
            <person name="Shi T."/>
            <person name="Rahmani R.S."/>
            <person name="Gugger P.F."/>
            <person name="Wang M."/>
            <person name="Li H."/>
            <person name="Zhang Y."/>
            <person name="Li Z."/>
            <person name="Wang Q."/>
            <person name="Van de Peer Y."/>
            <person name="Marchal K."/>
            <person name="Chen J."/>
        </authorList>
    </citation>
    <scope>NUCLEOTIDE SEQUENCE [LARGE SCALE GENOMIC DNA]</scope>
    <source>
        <tissue evidence="2">Leaf</tissue>
    </source>
</reference>
<comment type="caution">
    <text evidence="2">The sequence shown here is derived from an EMBL/GenBank/DDBJ whole genome shotgun (WGS) entry which is preliminary data.</text>
</comment>
<protein>
    <submittedName>
        <fullName evidence="2">Uncharacterized protein</fullName>
    </submittedName>
</protein>
<keyword evidence="3" id="KW-1185">Reference proteome</keyword>
<proteinExistence type="predicted"/>
<feature type="region of interest" description="Disordered" evidence="1">
    <location>
        <begin position="27"/>
        <end position="57"/>
    </location>
</feature>
<feature type="compositionally biased region" description="Basic and acidic residues" evidence="1">
    <location>
        <begin position="39"/>
        <end position="57"/>
    </location>
</feature>
<dbReference type="AlphaFoldDB" id="A0A822ZQA6"/>
<organism evidence="2 3">
    <name type="scientific">Nelumbo nucifera</name>
    <name type="common">Sacred lotus</name>
    <dbReference type="NCBI Taxonomy" id="4432"/>
    <lineage>
        <taxon>Eukaryota</taxon>
        <taxon>Viridiplantae</taxon>
        <taxon>Streptophyta</taxon>
        <taxon>Embryophyta</taxon>
        <taxon>Tracheophyta</taxon>
        <taxon>Spermatophyta</taxon>
        <taxon>Magnoliopsida</taxon>
        <taxon>Proteales</taxon>
        <taxon>Nelumbonaceae</taxon>
        <taxon>Nelumbo</taxon>
    </lineage>
</organism>